<dbReference type="Proteomes" id="UP000011715">
    <property type="component" value="Unassembled WGS sequence"/>
</dbReference>
<evidence type="ECO:0000313" key="2">
    <source>
        <dbReference type="EMBL" id="KLU81265.1"/>
    </source>
</evidence>
<organism evidence="3 4">
    <name type="scientific">Magnaporthiopsis poae (strain ATCC 64411 / 73-15)</name>
    <name type="common">Kentucky bluegrass fungus</name>
    <name type="synonym">Magnaporthe poae</name>
    <dbReference type="NCBI Taxonomy" id="644358"/>
    <lineage>
        <taxon>Eukaryota</taxon>
        <taxon>Fungi</taxon>
        <taxon>Dikarya</taxon>
        <taxon>Ascomycota</taxon>
        <taxon>Pezizomycotina</taxon>
        <taxon>Sordariomycetes</taxon>
        <taxon>Sordariomycetidae</taxon>
        <taxon>Magnaporthales</taxon>
        <taxon>Magnaporthaceae</taxon>
        <taxon>Magnaporthiopsis</taxon>
    </lineage>
</organism>
<dbReference type="EMBL" id="ADBL01000081">
    <property type="status" value="NOT_ANNOTATED_CDS"/>
    <property type="molecule type" value="Genomic_DNA"/>
</dbReference>
<protein>
    <submittedName>
        <fullName evidence="2 3">Uncharacterized protein</fullName>
    </submittedName>
</protein>
<evidence type="ECO:0000313" key="3">
    <source>
        <dbReference type="EnsemblFungi" id="MAPG_00356T0"/>
    </source>
</evidence>
<gene>
    <name evidence="2" type="ORF">MAPG_00356</name>
</gene>
<proteinExistence type="predicted"/>
<reference evidence="2" key="2">
    <citation type="submission" date="2010-05" db="EMBL/GenBank/DDBJ databases">
        <title>The Genome Sequence of Magnaporthe poae strain ATCC 64411.</title>
        <authorList>
            <consortium name="The Broad Institute Genome Sequencing Platform"/>
            <consortium name="Broad Institute Genome Sequencing Center for Infectious Disease"/>
            <person name="Ma L.-J."/>
            <person name="Dead R."/>
            <person name="Young S."/>
            <person name="Zeng Q."/>
            <person name="Koehrsen M."/>
            <person name="Alvarado L."/>
            <person name="Berlin A."/>
            <person name="Chapman S.B."/>
            <person name="Chen Z."/>
            <person name="Freedman E."/>
            <person name="Gellesch M."/>
            <person name="Goldberg J."/>
            <person name="Griggs A."/>
            <person name="Gujja S."/>
            <person name="Heilman E.R."/>
            <person name="Heiman D."/>
            <person name="Hepburn T."/>
            <person name="Howarth C."/>
            <person name="Jen D."/>
            <person name="Larson L."/>
            <person name="Mehta T."/>
            <person name="Neiman D."/>
            <person name="Pearson M."/>
            <person name="Roberts A."/>
            <person name="Saif S."/>
            <person name="Shea T."/>
            <person name="Shenoy N."/>
            <person name="Sisk P."/>
            <person name="Stolte C."/>
            <person name="Sykes S."/>
            <person name="Walk T."/>
            <person name="White J."/>
            <person name="Yandava C."/>
            <person name="Haas B."/>
            <person name="Nusbaum C."/>
            <person name="Birren B."/>
        </authorList>
    </citation>
    <scope>NUCLEOTIDE SEQUENCE</scope>
    <source>
        <strain evidence="2">ATCC 64411</strain>
    </source>
</reference>
<reference evidence="3" key="4">
    <citation type="journal article" date="2015" name="G3 (Bethesda)">
        <title>Genome sequences of three phytopathogenic species of the Magnaporthaceae family of fungi.</title>
        <authorList>
            <person name="Okagaki L.H."/>
            <person name="Nunes C.C."/>
            <person name="Sailsbery J."/>
            <person name="Clay B."/>
            <person name="Brown D."/>
            <person name="John T."/>
            <person name="Oh Y."/>
            <person name="Young N."/>
            <person name="Fitzgerald M."/>
            <person name="Haas B.J."/>
            <person name="Zeng Q."/>
            <person name="Young S."/>
            <person name="Adiconis X."/>
            <person name="Fan L."/>
            <person name="Levin J.Z."/>
            <person name="Mitchell T.K."/>
            <person name="Okubara P.A."/>
            <person name="Farman M.L."/>
            <person name="Kohn L.M."/>
            <person name="Birren B."/>
            <person name="Ma L.-J."/>
            <person name="Dean R.A."/>
        </authorList>
    </citation>
    <scope>NUCLEOTIDE SEQUENCE</scope>
    <source>
        <strain evidence="3">ATCC 64411 / 73-15</strain>
    </source>
</reference>
<accession>A0A0C4DKS6</accession>
<keyword evidence="4" id="KW-1185">Reference proteome</keyword>
<reference evidence="3" key="5">
    <citation type="submission" date="2015-06" db="UniProtKB">
        <authorList>
            <consortium name="EnsemblFungi"/>
        </authorList>
    </citation>
    <scope>IDENTIFICATION</scope>
    <source>
        <strain evidence="3">ATCC 64411</strain>
    </source>
</reference>
<dbReference type="VEuPathDB" id="FungiDB:MAPG_00356"/>
<dbReference type="EnsemblFungi" id="MAPG_00356T0">
    <property type="protein sequence ID" value="MAPG_00356T0"/>
    <property type="gene ID" value="MAPG_00356"/>
</dbReference>
<name>A0A0C4DKS6_MAGP6</name>
<reference evidence="2" key="3">
    <citation type="submission" date="2011-03" db="EMBL/GenBank/DDBJ databases">
        <title>Annotation of Magnaporthe poae ATCC 64411.</title>
        <authorList>
            <person name="Ma L.-J."/>
            <person name="Dead R."/>
            <person name="Young S.K."/>
            <person name="Zeng Q."/>
            <person name="Gargeya S."/>
            <person name="Fitzgerald M."/>
            <person name="Haas B."/>
            <person name="Abouelleil A."/>
            <person name="Alvarado L."/>
            <person name="Arachchi H.M."/>
            <person name="Berlin A."/>
            <person name="Brown A."/>
            <person name="Chapman S.B."/>
            <person name="Chen Z."/>
            <person name="Dunbar C."/>
            <person name="Freedman E."/>
            <person name="Gearin G."/>
            <person name="Gellesch M."/>
            <person name="Goldberg J."/>
            <person name="Griggs A."/>
            <person name="Gujja S."/>
            <person name="Heiman D."/>
            <person name="Howarth C."/>
            <person name="Larson L."/>
            <person name="Lui A."/>
            <person name="MacDonald P.J.P."/>
            <person name="Mehta T."/>
            <person name="Montmayeur A."/>
            <person name="Murphy C."/>
            <person name="Neiman D."/>
            <person name="Pearson M."/>
            <person name="Priest M."/>
            <person name="Roberts A."/>
            <person name="Saif S."/>
            <person name="Shea T."/>
            <person name="Shenoy N."/>
            <person name="Sisk P."/>
            <person name="Stolte C."/>
            <person name="Sykes S."/>
            <person name="Yandava C."/>
            <person name="Wortman J."/>
            <person name="Nusbaum C."/>
            <person name="Birren B."/>
        </authorList>
    </citation>
    <scope>NUCLEOTIDE SEQUENCE</scope>
    <source>
        <strain evidence="2">ATCC 64411</strain>
    </source>
</reference>
<dbReference type="AlphaFoldDB" id="A0A0C4DKS6"/>
<reference evidence="4" key="1">
    <citation type="submission" date="2010-05" db="EMBL/GenBank/DDBJ databases">
        <title>The genome sequence of Magnaporthe poae strain ATCC 64411.</title>
        <authorList>
            <person name="Ma L.-J."/>
            <person name="Dead R."/>
            <person name="Young S."/>
            <person name="Zeng Q."/>
            <person name="Koehrsen M."/>
            <person name="Alvarado L."/>
            <person name="Berlin A."/>
            <person name="Chapman S.B."/>
            <person name="Chen Z."/>
            <person name="Freedman E."/>
            <person name="Gellesch M."/>
            <person name="Goldberg J."/>
            <person name="Griggs A."/>
            <person name="Gujja S."/>
            <person name="Heilman E.R."/>
            <person name="Heiman D."/>
            <person name="Hepburn T."/>
            <person name="Howarth C."/>
            <person name="Jen D."/>
            <person name="Larson L."/>
            <person name="Mehta T."/>
            <person name="Neiman D."/>
            <person name="Pearson M."/>
            <person name="Roberts A."/>
            <person name="Saif S."/>
            <person name="Shea T."/>
            <person name="Shenoy N."/>
            <person name="Sisk P."/>
            <person name="Stolte C."/>
            <person name="Sykes S."/>
            <person name="Walk T."/>
            <person name="White J."/>
            <person name="Yandava C."/>
            <person name="Haas B."/>
            <person name="Nusbaum C."/>
            <person name="Birren B."/>
        </authorList>
    </citation>
    <scope>NUCLEOTIDE SEQUENCE [LARGE SCALE GENOMIC DNA]</scope>
    <source>
        <strain evidence="4">ATCC 64411 / 73-15</strain>
    </source>
</reference>
<dbReference type="EMBL" id="GL876966">
    <property type="protein sequence ID" value="KLU81265.1"/>
    <property type="molecule type" value="Genomic_DNA"/>
</dbReference>
<evidence type="ECO:0000256" key="1">
    <source>
        <dbReference type="SAM" id="MobiDB-lite"/>
    </source>
</evidence>
<sequence length="88" mass="9487">MRATYLTSASVPQNYDIEEPACLQVAGGRAPAHNRRCSLRLEAGVPSRGMDMVRGSAQEDGTQARDRFLPPSDAPASMTWTAQGPRPT</sequence>
<evidence type="ECO:0000313" key="4">
    <source>
        <dbReference type="Proteomes" id="UP000011715"/>
    </source>
</evidence>
<feature type="region of interest" description="Disordered" evidence="1">
    <location>
        <begin position="48"/>
        <end position="88"/>
    </location>
</feature>